<dbReference type="PROSITE" id="PS51658">
    <property type="entry name" value="BFN"/>
    <property type="match status" value="1"/>
</dbReference>
<organism evidence="2 3">
    <name type="scientific">Enorma massiliensis</name>
    <dbReference type="NCBI Taxonomy" id="1472761"/>
    <lineage>
        <taxon>Bacteria</taxon>
        <taxon>Bacillati</taxon>
        <taxon>Actinomycetota</taxon>
        <taxon>Coriobacteriia</taxon>
        <taxon>Coriobacteriales</taxon>
        <taxon>Coriobacteriaceae</taxon>
        <taxon>Enorma</taxon>
    </lineage>
</organism>
<dbReference type="eggNOG" id="COG1259">
    <property type="taxonomic scope" value="Bacteria"/>
</dbReference>
<evidence type="ECO:0000313" key="3">
    <source>
        <dbReference type="Proteomes" id="UP000196560"/>
    </source>
</evidence>
<dbReference type="GO" id="GO:0004518">
    <property type="term" value="F:nuclease activity"/>
    <property type="evidence" value="ECO:0007669"/>
    <property type="project" value="InterPro"/>
</dbReference>
<dbReference type="STRING" id="1118060.GCA_000311845_00066"/>
<dbReference type="PANTHER" id="PTHR15160">
    <property type="entry name" value="VON HIPPEL-LINDAU PROTEIN"/>
    <property type="match status" value="1"/>
</dbReference>
<dbReference type="EMBL" id="NFHO01000006">
    <property type="protein sequence ID" value="OUN42758.1"/>
    <property type="molecule type" value="Genomic_DNA"/>
</dbReference>
<dbReference type="InterPro" id="IPR003729">
    <property type="entry name" value="Bi_nuclease_dom"/>
</dbReference>
<accession>A0A1Y3U6D2</accession>
<dbReference type="InterPro" id="IPR036104">
    <property type="entry name" value="BFN_sf"/>
</dbReference>
<reference evidence="3" key="1">
    <citation type="submission" date="2017-04" db="EMBL/GenBank/DDBJ databases">
        <title>Function of individual gut microbiota members based on whole genome sequencing of pure cultures obtained from chicken caecum.</title>
        <authorList>
            <person name="Medvecky M."/>
            <person name="Cejkova D."/>
            <person name="Polansky O."/>
            <person name="Karasova D."/>
            <person name="Kubasova T."/>
            <person name="Cizek A."/>
            <person name="Rychlik I."/>
        </authorList>
    </citation>
    <scope>NUCLEOTIDE SEQUENCE [LARGE SCALE GENOMIC DNA]</scope>
    <source>
        <strain evidence="3">An70</strain>
    </source>
</reference>
<protein>
    <recommendedName>
        <fullName evidence="1">BFN domain-containing protein</fullName>
    </recommendedName>
</protein>
<dbReference type="Proteomes" id="UP000196560">
    <property type="component" value="Unassembled WGS sequence"/>
</dbReference>
<dbReference type="AlphaFoldDB" id="A0A1Y3U6D2"/>
<dbReference type="SUPFAM" id="SSF103256">
    <property type="entry name" value="Hypothetical protein TM0160"/>
    <property type="match status" value="1"/>
</dbReference>
<sequence length="172" mass="18970">MIRVDIETIIMASGPVPSVIVLRERGNGESANAPSRSLSIQTGSVEAAAISRGIDNSQNNGRPITHDLFIETLRQLNVKLERVEINRVDAPVFFARLVLVREAADEQIEELTIDARPSDALALAVRSNAPVFVEDDVMNRAGTISYRTAQQSGEDEFKQFDQFVQTLSPDDF</sequence>
<name>A0A1Y3U6D2_9ACTN</name>
<proteinExistence type="predicted"/>
<dbReference type="PANTHER" id="PTHR15160:SF1">
    <property type="entry name" value="VON HIPPEL-LINDAU DISEASE TUMOR SUPPRESSOR"/>
    <property type="match status" value="1"/>
</dbReference>
<gene>
    <name evidence="2" type="ORF">B5G21_05985</name>
</gene>
<evidence type="ECO:0000313" key="2">
    <source>
        <dbReference type="EMBL" id="OUN42758.1"/>
    </source>
</evidence>
<dbReference type="Pfam" id="PF02577">
    <property type="entry name" value="BFN_dom"/>
    <property type="match status" value="1"/>
</dbReference>
<evidence type="ECO:0000259" key="1">
    <source>
        <dbReference type="PROSITE" id="PS51658"/>
    </source>
</evidence>
<comment type="caution">
    <text evidence="2">The sequence shown here is derived from an EMBL/GenBank/DDBJ whole genome shotgun (WGS) entry which is preliminary data.</text>
</comment>
<dbReference type="RefSeq" id="WP_087186424.1">
    <property type="nucleotide sequence ID" value="NZ_NFHO01000006.1"/>
</dbReference>
<keyword evidence="3" id="KW-1185">Reference proteome</keyword>
<feature type="domain" description="BFN" evidence="1">
    <location>
        <begin position="1"/>
        <end position="145"/>
    </location>
</feature>
<dbReference type="Gene3D" id="3.10.690.10">
    <property type="entry name" value="Bifunctional nuclease domain"/>
    <property type="match status" value="1"/>
</dbReference>